<dbReference type="Proteomes" id="UP000800040">
    <property type="component" value="Unassembled WGS sequence"/>
</dbReference>
<dbReference type="AlphaFoldDB" id="A0A6A5KE85"/>
<name>A0A6A5KE85_9PLEO</name>
<protein>
    <submittedName>
        <fullName evidence="1">Uncharacterized protein</fullName>
    </submittedName>
</protein>
<reference evidence="1" key="1">
    <citation type="submission" date="2020-01" db="EMBL/GenBank/DDBJ databases">
        <authorList>
            <consortium name="DOE Joint Genome Institute"/>
            <person name="Haridas S."/>
            <person name="Albert R."/>
            <person name="Binder M."/>
            <person name="Bloem J."/>
            <person name="Labutti K."/>
            <person name="Salamov A."/>
            <person name="Andreopoulos B."/>
            <person name="Baker S.E."/>
            <person name="Barry K."/>
            <person name="Bills G."/>
            <person name="Bluhm B.H."/>
            <person name="Cannon C."/>
            <person name="Castanera R."/>
            <person name="Culley D.E."/>
            <person name="Daum C."/>
            <person name="Ezra D."/>
            <person name="Gonzalez J.B."/>
            <person name="Henrissat B."/>
            <person name="Kuo A."/>
            <person name="Liang C."/>
            <person name="Lipzen A."/>
            <person name="Lutzoni F."/>
            <person name="Magnuson J."/>
            <person name="Mondo S."/>
            <person name="Nolan M."/>
            <person name="Ohm R."/>
            <person name="Pangilinan J."/>
            <person name="Park H.-J."/>
            <person name="Ramirez L."/>
            <person name="Alfaro M."/>
            <person name="Sun H."/>
            <person name="Tritt A."/>
            <person name="Yoshinaga Y."/>
            <person name="Zwiers L.-H."/>
            <person name="Turgeon B.G."/>
            <person name="Goodwin S.B."/>
            <person name="Spatafora J.W."/>
            <person name="Crous P.W."/>
            <person name="Grigoriev I.V."/>
        </authorList>
    </citation>
    <scope>NUCLEOTIDE SEQUENCE</scope>
    <source>
        <strain evidence="1">P77</strain>
    </source>
</reference>
<evidence type="ECO:0000313" key="2">
    <source>
        <dbReference type="Proteomes" id="UP000800040"/>
    </source>
</evidence>
<sequence>MKAFPVDLNKDADLEAFNPYLETAERNLNTKSWTRMMYVLPKSEPVNVNGEVLKEDHGPWRVFQ</sequence>
<keyword evidence="2" id="KW-1185">Reference proteome</keyword>
<accession>A0A6A5KE85</accession>
<proteinExistence type="predicted"/>
<dbReference type="EMBL" id="ML975301">
    <property type="protein sequence ID" value="KAF1834510.1"/>
    <property type="molecule type" value="Genomic_DNA"/>
</dbReference>
<evidence type="ECO:0000313" key="1">
    <source>
        <dbReference type="EMBL" id="KAF1834510.1"/>
    </source>
</evidence>
<gene>
    <name evidence="1" type="ORF">BDW02DRAFT_333208</name>
</gene>
<organism evidence="1 2">
    <name type="scientific">Decorospora gaudefroyi</name>
    <dbReference type="NCBI Taxonomy" id="184978"/>
    <lineage>
        <taxon>Eukaryota</taxon>
        <taxon>Fungi</taxon>
        <taxon>Dikarya</taxon>
        <taxon>Ascomycota</taxon>
        <taxon>Pezizomycotina</taxon>
        <taxon>Dothideomycetes</taxon>
        <taxon>Pleosporomycetidae</taxon>
        <taxon>Pleosporales</taxon>
        <taxon>Pleosporineae</taxon>
        <taxon>Pleosporaceae</taxon>
        <taxon>Decorospora</taxon>
    </lineage>
</organism>